<dbReference type="OrthoDB" id="429813at2759"/>
<dbReference type="AlphaFoldDB" id="A0A1Y2IHZ8"/>
<protein>
    <submittedName>
        <fullName evidence="1">Uncharacterized protein</fullName>
    </submittedName>
</protein>
<dbReference type="Proteomes" id="UP000193067">
    <property type="component" value="Unassembled WGS sequence"/>
</dbReference>
<gene>
    <name evidence="1" type="ORF">PYCCODRAFT_1437061</name>
</gene>
<dbReference type="EMBL" id="KZ084116">
    <property type="protein sequence ID" value="OSD00727.1"/>
    <property type="molecule type" value="Genomic_DNA"/>
</dbReference>
<accession>A0A1Y2IHZ8</accession>
<keyword evidence="2" id="KW-1185">Reference proteome</keyword>
<name>A0A1Y2IHZ8_TRAC3</name>
<sequence>MCRKRCGQSLCAQLRRSAQALVERQAAFELCGLDSNMLDPGKATMHVVNLAEPCFDINKRAYDEMRQSVTYIMHR</sequence>
<evidence type="ECO:0000313" key="1">
    <source>
        <dbReference type="EMBL" id="OSD00727.1"/>
    </source>
</evidence>
<reference evidence="1 2" key="1">
    <citation type="journal article" date="2015" name="Biotechnol. Biofuels">
        <title>Enhanced degradation of softwood versus hardwood by the white-rot fungus Pycnoporus coccineus.</title>
        <authorList>
            <person name="Couturier M."/>
            <person name="Navarro D."/>
            <person name="Chevret D."/>
            <person name="Henrissat B."/>
            <person name="Piumi F."/>
            <person name="Ruiz-Duenas F.J."/>
            <person name="Martinez A.T."/>
            <person name="Grigoriev I.V."/>
            <person name="Riley R."/>
            <person name="Lipzen A."/>
            <person name="Berrin J.G."/>
            <person name="Master E.R."/>
            <person name="Rosso M.N."/>
        </authorList>
    </citation>
    <scope>NUCLEOTIDE SEQUENCE [LARGE SCALE GENOMIC DNA]</scope>
    <source>
        <strain evidence="1 2">BRFM310</strain>
    </source>
</reference>
<evidence type="ECO:0000313" key="2">
    <source>
        <dbReference type="Proteomes" id="UP000193067"/>
    </source>
</evidence>
<proteinExistence type="predicted"/>
<organism evidence="1 2">
    <name type="scientific">Trametes coccinea (strain BRFM310)</name>
    <name type="common">Pycnoporus coccineus</name>
    <dbReference type="NCBI Taxonomy" id="1353009"/>
    <lineage>
        <taxon>Eukaryota</taxon>
        <taxon>Fungi</taxon>
        <taxon>Dikarya</taxon>
        <taxon>Basidiomycota</taxon>
        <taxon>Agaricomycotina</taxon>
        <taxon>Agaricomycetes</taxon>
        <taxon>Polyporales</taxon>
        <taxon>Polyporaceae</taxon>
        <taxon>Trametes</taxon>
    </lineage>
</organism>